<dbReference type="PRINTS" id="PR00110">
    <property type="entry name" value="ALPHAAMYLASE"/>
</dbReference>
<dbReference type="InterPro" id="IPR017853">
    <property type="entry name" value="GH"/>
</dbReference>
<dbReference type="RefSeq" id="WP_378111235.1">
    <property type="nucleotide sequence ID" value="NZ_JBHSNC010000024.1"/>
</dbReference>
<evidence type="ECO:0000256" key="1">
    <source>
        <dbReference type="ARBA" id="ARBA00008061"/>
    </source>
</evidence>
<feature type="region of interest" description="Disordered" evidence="6">
    <location>
        <begin position="385"/>
        <end position="405"/>
    </location>
</feature>
<dbReference type="Pfam" id="PF23915">
    <property type="entry name" value="SusG_C"/>
    <property type="match status" value="1"/>
</dbReference>
<dbReference type="Proteomes" id="UP001596108">
    <property type="component" value="Unassembled WGS sequence"/>
</dbReference>
<keyword evidence="10" id="KW-1185">Reference proteome</keyword>
<feature type="domain" description="Glycosyl hydrolase family 13 catalytic" evidence="8">
    <location>
        <begin position="39"/>
        <end position="434"/>
    </location>
</feature>
<dbReference type="SUPFAM" id="SSF51011">
    <property type="entry name" value="Glycosyl hydrolase domain"/>
    <property type="match status" value="1"/>
</dbReference>
<comment type="similarity">
    <text evidence="1 4">Belongs to the glycosyl hydrolase 13 family.</text>
</comment>
<feature type="chain" id="PRO_5045849981" description="Alpha-amylase" evidence="7">
    <location>
        <begin position="22"/>
        <end position="524"/>
    </location>
</feature>
<dbReference type="GO" id="GO:0016787">
    <property type="term" value="F:hydrolase activity"/>
    <property type="evidence" value="ECO:0007669"/>
    <property type="project" value="UniProtKB-KW"/>
</dbReference>
<evidence type="ECO:0000256" key="6">
    <source>
        <dbReference type="SAM" id="MobiDB-lite"/>
    </source>
</evidence>
<comment type="catalytic activity">
    <reaction evidence="5">
        <text>Endohydrolysis of (1-&gt;4)-alpha-D-glucosidic linkages in polysaccharides containing three or more (1-&gt;4)-alpha-linked D-glucose units.</text>
        <dbReference type="EC" id="3.2.1.1"/>
    </reaction>
</comment>
<evidence type="ECO:0000256" key="3">
    <source>
        <dbReference type="ARBA" id="ARBA00023295"/>
    </source>
</evidence>
<reference evidence="10" key="1">
    <citation type="journal article" date="2019" name="Int. J. Syst. Evol. Microbiol.">
        <title>The Global Catalogue of Microorganisms (GCM) 10K type strain sequencing project: providing services to taxonomists for standard genome sequencing and annotation.</title>
        <authorList>
            <consortium name="The Broad Institute Genomics Platform"/>
            <consortium name="The Broad Institute Genome Sequencing Center for Infectious Disease"/>
            <person name="Wu L."/>
            <person name="Ma J."/>
        </authorList>
    </citation>
    <scope>NUCLEOTIDE SEQUENCE [LARGE SCALE GENOMIC DNA]</scope>
    <source>
        <strain evidence="10">CGMCC 1.18578</strain>
    </source>
</reference>
<evidence type="ECO:0000313" key="10">
    <source>
        <dbReference type="Proteomes" id="UP001596108"/>
    </source>
</evidence>
<evidence type="ECO:0000313" key="9">
    <source>
        <dbReference type="EMBL" id="MFC5529365.1"/>
    </source>
</evidence>
<protein>
    <recommendedName>
        <fullName evidence="5">Alpha-amylase</fullName>
        <ecNumber evidence="5">3.2.1.1</ecNumber>
    </recommendedName>
</protein>
<dbReference type="PROSITE" id="PS51257">
    <property type="entry name" value="PROKAR_LIPOPROTEIN"/>
    <property type="match status" value="1"/>
</dbReference>
<dbReference type="SMART" id="SM00642">
    <property type="entry name" value="Aamy"/>
    <property type="match status" value="1"/>
</dbReference>
<organism evidence="9 10">
    <name type="scientific">Cohnella yongneupensis</name>
    <dbReference type="NCBI Taxonomy" id="425006"/>
    <lineage>
        <taxon>Bacteria</taxon>
        <taxon>Bacillati</taxon>
        <taxon>Bacillota</taxon>
        <taxon>Bacilli</taxon>
        <taxon>Bacillales</taxon>
        <taxon>Paenibacillaceae</taxon>
        <taxon>Cohnella</taxon>
    </lineage>
</organism>
<dbReference type="InterPro" id="IPR006046">
    <property type="entry name" value="Alpha_amylase"/>
</dbReference>
<comment type="caution">
    <text evidence="9">The sequence shown here is derived from an EMBL/GenBank/DDBJ whole genome shotgun (WGS) entry which is preliminary data.</text>
</comment>
<evidence type="ECO:0000256" key="4">
    <source>
        <dbReference type="RuleBase" id="RU003615"/>
    </source>
</evidence>
<dbReference type="PANTHER" id="PTHR10357:SF179">
    <property type="entry name" value="NEUTRAL AND BASIC AMINO ACID TRANSPORT PROTEIN RBAT"/>
    <property type="match status" value="1"/>
</dbReference>
<dbReference type="Gene3D" id="3.90.400.10">
    <property type="entry name" value="Oligo-1,6-glucosidase, Domain 2"/>
    <property type="match status" value="1"/>
</dbReference>
<keyword evidence="7" id="KW-0732">Signal</keyword>
<feature type="signal peptide" evidence="7">
    <location>
        <begin position="1"/>
        <end position="21"/>
    </location>
</feature>
<dbReference type="SUPFAM" id="SSF51445">
    <property type="entry name" value="(Trans)glycosidases"/>
    <property type="match status" value="1"/>
</dbReference>
<accession>A0ABW0QX38</accession>
<evidence type="ECO:0000259" key="8">
    <source>
        <dbReference type="SMART" id="SM00642"/>
    </source>
</evidence>
<dbReference type="PANTHER" id="PTHR10357">
    <property type="entry name" value="ALPHA-AMYLASE FAMILY MEMBER"/>
    <property type="match status" value="1"/>
</dbReference>
<dbReference type="InterPro" id="IPR013780">
    <property type="entry name" value="Glyco_hydro_b"/>
</dbReference>
<evidence type="ECO:0000256" key="2">
    <source>
        <dbReference type="ARBA" id="ARBA00022801"/>
    </source>
</evidence>
<dbReference type="InterPro" id="IPR006047">
    <property type="entry name" value="GH13_cat_dom"/>
</dbReference>
<keyword evidence="2 5" id="KW-0378">Hydrolase</keyword>
<dbReference type="InterPro" id="IPR045857">
    <property type="entry name" value="O16G_dom_2"/>
</dbReference>
<dbReference type="CDD" id="cd11316">
    <property type="entry name" value="AmyAc_bac2_AmyA"/>
    <property type="match status" value="1"/>
</dbReference>
<dbReference type="EC" id="3.2.1.1" evidence="5"/>
<name>A0ABW0QX38_9BACL</name>
<keyword evidence="3 5" id="KW-0326">Glycosidase</keyword>
<sequence>MRRLLGAGASALIGCGLLLSACSNGGSKQAVGPSDAYYEIFVRSFADSNGDGIGDLNGITSKLDYIDSLGVDGIWLMPIQPSPSYHGYDVTDYYGINSDYGTQEDFDKLIKEAHKRSIKVIMDLVVNHTSVEHPWFVDSASGKDSEHRQWYTWASEHGGATPSDGAAGNPAWHDRNGDQYVGIFWEGMPDLNFDNPEVRKEIVKVGQYWLKQGVDGFRLDAAKHIYGDFNATIKSKQVKDKNQAWWQEFRQGLNEVNPDAYLVGEVWDSTAIIGPYLNNALDSAFNFDLAGTLIGAADSEKAQDIGFTLSRIHDYYAKQSGGKAVDALFLTNHDQDRVMTALKGNKDHARMAASMLLTLPGNAFIYYGEELGMTGAKPDEKIREPFPWSIAPGNPAETTWEPATNRGDGQVSVEAEDETPRSLLNHYRTLLAWREQQPALRGGTIDSYATGNDAIVSYVRADDDSKLLVLHNLSGEPQSIELTETKAQPTKYAKLLLTTSDEASLKGQTLAIPPYTSVVLQSEQ</sequence>
<evidence type="ECO:0000256" key="5">
    <source>
        <dbReference type="RuleBase" id="RU361134"/>
    </source>
</evidence>
<evidence type="ECO:0000256" key="7">
    <source>
        <dbReference type="SAM" id="SignalP"/>
    </source>
</evidence>
<dbReference type="Gene3D" id="2.60.40.1180">
    <property type="entry name" value="Golgi alpha-mannosidase II"/>
    <property type="match status" value="1"/>
</dbReference>
<dbReference type="Gene3D" id="3.20.20.80">
    <property type="entry name" value="Glycosidases"/>
    <property type="match status" value="1"/>
</dbReference>
<proteinExistence type="inferred from homology"/>
<dbReference type="Pfam" id="PF00128">
    <property type="entry name" value="Alpha-amylase"/>
    <property type="match status" value="1"/>
</dbReference>
<dbReference type="EMBL" id="JBHSNC010000024">
    <property type="protein sequence ID" value="MFC5529365.1"/>
    <property type="molecule type" value="Genomic_DNA"/>
</dbReference>
<dbReference type="InterPro" id="IPR056300">
    <property type="entry name" value="SusG-like_C"/>
</dbReference>
<keyword evidence="5" id="KW-0119">Carbohydrate metabolism</keyword>
<gene>
    <name evidence="9" type="ORF">ACFPQ4_07870</name>
</gene>